<dbReference type="EMBL" id="CABFVA020000114">
    <property type="protein sequence ID" value="VVM07892.1"/>
    <property type="molecule type" value="Genomic_DNA"/>
</dbReference>
<proteinExistence type="predicted"/>
<dbReference type="Gene3D" id="3.40.190.10">
    <property type="entry name" value="Periplasmic binding protein-like II"/>
    <property type="match status" value="2"/>
</dbReference>
<keyword evidence="5" id="KW-0584">Phenylalanine biosynthesis</keyword>
<keyword evidence="3" id="KW-0028">Amino-acid biosynthesis</keyword>
<evidence type="ECO:0000259" key="10">
    <source>
        <dbReference type="PROSITE" id="PS51671"/>
    </source>
</evidence>
<dbReference type="GO" id="GO:0005737">
    <property type="term" value="C:cytoplasm"/>
    <property type="evidence" value="ECO:0007669"/>
    <property type="project" value="TreeGrafter"/>
</dbReference>
<dbReference type="InterPro" id="IPR002912">
    <property type="entry name" value="ACT_dom"/>
</dbReference>
<evidence type="ECO:0000256" key="5">
    <source>
        <dbReference type="ARBA" id="ARBA00023222"/>
    </source>
</evidence>
<evidence type="ECO:0000256" key="4">
    <source>
        <dbReference type="ARBA" id="ARBA00023141"/>
    </source>
</evidence>
<dbReference type="AlphaFoldDB" id="A0A5E6MI26"/>
<dbReference type="EC" id="4.2.1.51" evidence="2"/>
<evidence type="ECO:0000313" key="12">
    <source>
        <dbReference type="Proteomes" id="UP000334923"/>
    </source>
</evidence>
<feature type="site" description="Essential for prephenate dehydratase activity" evidence="8">
    <location>
        <position position="215"/>
    </location>
</feature>
<dbReference type="Gene3D" id="3.30.70.260">
    <property type="match status" value="1"/>
</dbReference>
<dbReference type="GO" id="GO:0009094">
    <property type="term" value="P:L-phenylalanine biosynthetic process"/>
    <property type="evidence" value="ECO:0007669"/>
    <property type="project" value="UniProtKB-UniPathway"/>
</dbReference>
<evidence type="ECO:0000256" key="2">
    <source>
        <dbReference type="ARBA" id="ARBA00013147"/>
    </source>
</evidence>
<evidence type="ECO:0000313" key="11">
    <source>
        <dbReference type="EMBL" id="VVM07892.1"/>
    </source>
</evidence>
<dbReference type="InterPro" id="IPR001086">
    <property type="entry name" value="Preph_deHydtase"/>
</dbReference>
<evidence type="ECO:0000256" key="6">
    <source>
        <dbReference type="ARBA" id="ARBA00023239"/>
    </source>
</evidence>
<dbReference type="InterPro" id="IPR045865">
    <property type="entry name" value="ACT-like_dom_sf"/>
</dbReference>
<feature type="domain" description="ACT" evidence="10">
    <location>
        <begin position="233"/>
        <end position="308"/>
    </location>
</feature>
<reference evidence="11 12" key="1">
    <citation type="submission" date="2019-09" db="EMBL/GenBank/DDBJ databases">
        <authorList>
            <person name="Cremers G."/>
        </authorList>
    </citation>
    <scope>NUCLEOTIDE SEQUENCE [LARGE SCALE GENOMIC DNA]</scope>
    <source>
        <strain evidence="11">4A</strain>
    </source>
</reference>
<evidence type="ECO:0000256" key="8">
    <source>
        <dbReference type="PIRSR" id="PIRSR001500-2"/>
    </source>
</evidence>
<dbReference type="InterPro" id="IPR008242">
    <property type="entry name" value="Chor_mutase/pphenate_deHydtase"/>
</dbReference>
<name>A0A5E6MI26_9BACT</name>
<evidence type="ECO:0000259" key="9">
    <source>
        <dbReference type="PROSITE" id="PS51171"/>
    </source>
</evidence>
<dbReference type="UniPathway" id="UPA00121">
    <property type="reaction ID" value="UER00345"/>
</dbReference>
<gene>
    <name evidence="11" type="primary">pheA2</name>
    <name evidence="11" type="ORF">MAMT_01985</name>
</gene>
<dbReference type="SUPFAM" id="SSF55021">
    <property type="entry name" value="ACT-like"/>
    <property type="match status" value="1"/>
</dbReference>
<keyword evidence="4" id="KW-0057">Aromatic amino acid biosynthesis</keyword>
<protein>
    <recommendedName>
        <fullName evidence="2">prephenate dehydratase</fullName>
        <ecNumber evidence="2">4.2.1.51</ecNumber>
    </recommendedName>
</protein>
<keyword evidence="6 11" id="KW-0456">Lyase</keyword>
<dbReference type="GO" id="GO:0004664">
    <property type="term" value="F:prephenate dehydratase activity"/>
    <property type="evidence" value="ECO:0007669"/>
    <property type="project" value="UniProtKB-EC"/>
</dbReference>
<dbReference type="SUPFAM" id="SSF53850">
    <property type="entry name" value="Periplasmic binding protein-like II"/>
    <property type="match status" value="1"/>
</dbReference>
<sequence>MRRPAQPEQGIDCLSLAPRERGLRDREFSQRIKDEIFSAEKETPTLHTIAYLGPEHTFSHLVARRRFPQNRLIPCVSIAEVIAFTESEEDRLGLVPIENSSGGMILETVDLLLEEEQPLFIQEELALRVHLALIGHGGEPPQIVFSHWAPLGHCRRWIEKRFPKVELRVAASTSEAAWLAAKTPRAAALATREAAAATGLSILHYPVEEGIVNLTQFVLLGRKKPSPGGRETSLVFSLPQEPGSLCSFLEVFRTEQINLKRIVSRPVPGQPNTYVFFVSLEGSDEEGPMERALRKVEQRALRCRSLGSYLVQAPYES</sequence>
<dbReference type="Pfam" id="PF00800">
    <property type="entry name" value="PDT"/>
    <property type="match status" value="1"/>
</dbReference>
<evidence type="ECO:0000256" key="7">
    <source>
        <dbReference type="ARBA" id="ARBA00047848"/>
    </source>
</evidence>
<dbReference type="PROSITE" id="PS51171">
    <property type="entry name" value="PREPHENATE_DEHYDR_3"/>
    <property type="match status" value="1"/>
</dbReference>
<dbReference type="PROSITE" id="PS51671">
    <property type="entry name" value="ACT"/>
    <property type="match status" value="1"/>
</dbReference>
<feature type="domain" description="Prephenate dehydratase" evidence="9">
    <location>
        <begin position="48"/>
        <end position="222"/>
    </location>
</feature>
<dbReference type="PANTHER" id="PTHR21022">
    <property type="entry name" value="PREPHENATE DEHYDRATASE P PROTEIN"/>
    <property type="match status" value="1"/>
</dbReference>
<organism evidence="11 12">
    <name type="scientific">Methylacidimicrobium tartarophylax</name>
    <dbReference type="NCBI Taxonomy" id="1041768"/>
    <lineage>
        <taxon>Bacteria</taxon>
        <taxon>Pseudomonadati</taxon>
        <taxon>Verrucomicrobiota</taxon>
        <taxon>Methylacidimicrobium</taxon>
    </lineage>
</organism>
<accession>A0A5E6MI26</accession>
<dbReference type="CDD" id="cd04905">
    <property type="entry name" value="ACT_CM-PDT"/>
    <property type="match status" value="1"/>
</dbReference>
<evidence type="ECO:0000256" key="3">
    <source>
        <dbReference type="ARBA" id="ARBA00022605"/>
    </source>
</evidence>
<keyword evidence="12" id="KW-1185">Reference proteome</keyword>
<dbReference type="Proteomes" id="UP000334923">
    <property type="component" value="Unassembled WGS sequence"/>
</dbReference>
<comment type="catalytic activity">
    <reaction evidence="7">
        <text>prephenate + H(+) = 3-phenylpyruvate + CO2 + H2O</text>
        <dbReference type="Rhea" id="RHEA:21648"/>
        <dbReference type="ChEBI" id="CHEBI:15377"/>
        <dbReference type="ChEBI" id="CHEBI:15378"/>
        <dbReference type="ChEBI" id="CHEBI:16526"/>
        <dbReference type="ChEBI" id="CHEBI:18005"/>
        <dbReference type="ChEBI" id="CHEBI:29934"/>
        <dbReference type="EC" id="4.2.1.51"/>
    </reaction>
</comment>
<comment type="pathway">
    <text evidence="1">Amino-acid biosynthesis; L-phenylalanine biosynthesis; phenylpyruvate from prephenate: step 1/1.</text>
</comment>
<dbReference type="PANTHER" id="PTHR21022:SF19">
    <property type="entry name" value="PREPHENATE DEHYDRATASE-RELATED"/>
    <property type="match status" value="1"/>
</dbReference>
<dbReference type="Pfam" id="PF01842">
    <property type="entry name" value="ACT"/>
    <property type="match status" value="1"/>
</dbReference>
<evidence type="ECO:0000256" key="1">
    <source>
        <dbReference type="ARBA" id="ARBA00004741"/>
    </source>
</evidence>
<dbReference type="PIRSF" id="PIRSF001500">
    <property type="entry name" value="Chor_mut_pdt_Ppr"/>
    <property type="match status" value="1"/>
</dbReference>